<dbReference type="InterPro" id="IPR050951">
    <property type="entry name" value="Retrovirus_Pol_polyprotein"/>
</dbReference>
<organism evidence="2 3">
    <name type="scientific">Austropuccinia psidii MF-1</name>
    <dbReference type="NCBI Taxonomy" id="1389203"/>
    <lineage>
        <taxon>Eukaryota</taxon>
        <taxon>Fungi</taxon>
        <taxon>Dikarya</taxon>
        <taxon>Basidiomycota</taxon>
        <taxon>Pucciniomycotina</taxon>
        <taxon>Pucciniomycetes</taxon>
        <taxon>Pucciniales</taxon>
        <taxon>Sphaerophragmiaceae</taxon>
        <taxon>Austropuccinia</taxon>
    </lineage>
</organism>
<dbReference type="Gene3D" id="1.10.340.70">
    <property type="match status" value="1"/>
</dbReference>
<evidence type="ECO:0000259" key="1">
    <source>
        <dbReference type="Pfam" id="PF17921"/>
    </source>
</evidence>
<reference evidence="2" key="1">
    <citation type="submission" date="2021-03" db="EMBL/GenBank/DDBJ databases">
        <title>Draft genome sequence of rust myrtle Austropuccinia psidii MF-1, a brazilian biotype.</title>
        <authorList>
            <person name="Quecine M.C."/>
            <person name="Pachon D.M.R."/>
            <person name="Bonatelli M.L."/>
            <person name="Correr F.H."/>
            <person name="Franceschini L.M."/>
            <person name="Leite T.F."/>
            <person name="Margarido G.R.A."/>
            <person name="Almeida C.A."/>
            <person name="Ferrarezi J.A."/>
            <person name="Labate C.A."/>
        </authorList>
    </citation>
    <scope>NUCLEOTIDE SEQUENCE</scope>
    <source>
        <strain evidence="2">MF-1</strain>
    </source>
</reference>
<gene>
    <name evidence="2" type="ORF">O181_105147</name>
</gene>
<dbReference type="OrthoDB" id="5592268at2759"/>
<evidence type="ECO:0000313" key="3">
    <source>
        <dbReference type="Proteomes" id="UP000765509"/>
    </source>
</evidence>
<protein>
    <recommendedName>
        <fullName evidence="1">Integrase zinc-binding domain-containing protein</fullName>
    </recommendedName>
</protein>
<dbReference type="PANTHER" id="PTHR37984:SF5">
    <property type="entry name" value="PROTEIN NYNRIN-LIKE"/>
    <property type="match status" value="1"/>
</dbReference>
<dbReference type="EMBL" id="AVOT02077418">
    <property type="protein sequence ID" value="MBW0565432.1"/>
    <property type="molecule type" value="Genomic_DNA"/>
</dbReference>
<sequence>MTLKDRVSINTIIHECIDRVVSGDLSEDRTLERVKTCSRWPNWRTDVVDYCQTCYRYQKANSATGKRFGMIIQIQEPKYPWEVIHMDWGTATPPGEDRSFNVCLLLLDMYSKTPMFVPCHSNDTAIDTAITVWNRVISHTGLLKNLISGRDHK</sequence>
<comment type="caution">
    <text evidence="2">The sequence shown here is derived from an EMBL/GenBank/DDBJ whole genome shotgun (WGS) entry which is preliminary data.</text>
</comment>
<dbReference type="InterPro" id="IPR041588">
    <property type="entry name" value="Integrase_H2C2"/>
</dbReference>
<dbReference type="Pfam" id="PF17921">
    <property type="entry name" value="Integrase_H2C2"/>
    <property type="match status" value="1"/>
</dbReference>
<dbReference type="SUPFAM" id="SSF53098">
    <property type="entry name" value="Ribonuclease H-like"/>
    <property type="match status" value="1"/>
</dbReference>
<dbReference type="InterPro" id="IPR012337">
    <property type="entry name" value="RNaseH-like_sf"/>
</dbReference>
<proteinExistence type="predicted"/>
<feature type="domain" description="Integrase zinc-binding" evidence="1">
    <location>
        <begin position="9"/>
        <end position="62"/>
    </location>
</feature>
<dbReference type="AlphaFoldDB" id="A0A9Q3PM53"/>
<keyword evidence="3" id="KW-1185">Reference proteome</keyword>
<name>A0A9Q3PM53_9BASI</name>
<dbReference type="GO" id="GO:0003676">
    <property type="term" value="F:nucleic acid binding"/>
    <property type="evidence" value="ECO:0007669"/>
    <property type="project" value="InterPro"/>
</dbReference>
<dbReference type="InterPro" id="IPR036397">
    <property type="entry name" value="RNaseH_sf"/>
</dbReference>
<accession>A0A9Q3PM53</accession>
<evidence type="ECO:0000313" key="2">
    <source>
        <dbReference type="EMBL" id="MBW0565432.1"/>
    </source>
</evidence>
<dbReference type="PANTHER" id="PTHR37984">
    <property type="entry name" value="PROTEIN CBG26694"/>
    <property type="match status" value="1"/>
</dbReference>
<dbReference type="Proteomes" id="UP000765509">
    <property type="component" value="Unassembled WGS sequence"/>
</dbReference>
<dbReference type="Gene3D" id="3.30.420.10">
    <property type="entry name" value="Ribonuclease H-like superfamily/Ribonuclease H"/>
    <property type="match status" value="1"/>
</dbReference>